<dbReference type="Gene3D" id="3.40.50.1980">
    <property type="entry name" value="Nitrogenase molybdenum iron protein domain"/>
    <property type="match status" value="2"/>
</dbReference>
<dbReference type="Proteomes" id="UP001176960">
    <property type="component" value="Unassembled WGS sequence"/>
</dbReference>
<evidence type="ECO:0000259" key="1">
    <source>
        <dbReference type="PROSITE" id="PS50983"/>
    </source>
</evidence>
<dbReference type="PANTHER" id="PTHR30535:SF4">
    <property type="entry name" value="HEMIN-BINDING PERIPLASMIC PROTEIN HMUT"/>
    <property type="match status" value="1"/>
</dbReference>
<sequence>MPGSRSGTDAVRGRAGIARRPGVVKAIVLGAVLLLGPGLSGGGSALAASHRIASLNLCADQIIFMLADRSDIVGLSPLAADCANTVLCELARGLPSMRPTGEAVLARQPDVVFSSPFTAVAATAIARQAGLKTVDLPIAESLADVPEQIRIVARAIGREDRAEAIIAPFRARLAQLQRTMPADRRLTALVYEAHGFVVHKGSLADEVLTLGGFRNMADEQSVFRGANGVPLEALIANRADLLVIDRSAKGYSLAQAMLENPVLRQAYPAPHQLDVPARLWLCALPQTLDAVTRLRAAHARLEAQ</sequence>
<dbReference type="AlphaFoldDB" id="A0AA35UI36"/>
<evidence type="ECO:0000313" key="2">
    <source>
        <dbReference type="EMBL" id="CAI9120634.1"/>
    </source>
</evidence>
<evidence type="ECO:0000313" key="3">
    <source>
        <dbReference type="Proteomes" id="UP001176960"/>
    </source>
</evidence>
<dbReference type="EMBL" id="CATKSH010000007">
    <property type="protein sequence ID" value="CAI9120634.1"/>
    <property type="molecule type" value="Genomic_DNA"/>
</dbReference>
<dbReference type="PANTHER" id="PTHR30535">
    <property type="entry name" value="VITAMIN B12-BINDING PROTEIN"/>
    <property type="match status" value="1"/>
</dbReference>
<protein>
    <submittedName>
        <fullName evidence="2">ABC transporter substrate-binding protein</fullName>
    </submittedName>
</protein>
<dbReference type="Pfam" id="PF01497">
    <property type="entry name" value="Peripla_BP_2"/>
    <property type="match status" value="1"/>
</dbReference>
<gene>
    <name evidence="2" type="ORF">LMG32879_001471</name>
</gene>
<dbReference type="PROSITE" id="PS50983">
    <property type="entry name" value="FE_B12_PBP"/>
    <property type="match status" value="1"/>
</dbReference>
<comment type="caution">
    <text evidence="2">The sequence shown here is derived from an EMBL/GenBank/DDBJ whole genome shotgun (WGS) entry which is preliminary data.</text>
</comment>
<dbReference type="SUPFAM" id="SSF53807">
    <property type="entry name" value="Helical backbone' metal receptor"/>
    <property type="match status" value="1"/>
</dbReference>
<dbReference type="InterPro" id="IPR002491">
    <property type="entry name" value="ABC_transptr_periplasmic_BD"/>
</dbReference>
<organism evidence="2 3">
    <name type="scientific">Brytella acorum</name>
    <dbReference type="NCBI Taxonomy" id="2959299"/>
    <lineage>
        <taxon>Bacteria</taxon>
        <taxon>Pseudomonadati</taxon>
        <taxon>Pseudomonadota</taxon>
        <taxon>Alphaproteobacteria</taxon>
        <taxon>Acetobacterales</taxon>
        <taxon>Acetobacteraceae</taxon>
        <taxon>Brytella</taxon>
    </lineage>
</organism>
<proteinExistence type="predicted"/>
<dbReference type="InterPro" id="IPR050902">
    <property type="entry name" value="ABC_Transporter_SBP"/>
</dbReference>
<accession>A0AA35UI36</accession>
<name>A0AA35UI36_9PROT</name>
<dbReference type="RefSeq" id="WP_289841311.1">
    <property type="nucleotide sequence ID" value="NZ_CATKSH010000007.1"/>
</dbReference>
<reference evidence="2" key="1">
    <citation type="submission" date="2023-03" db="EMBL/GenBank/DDBJ databases">
        <authorList>
            <person name="Cleenwerck I."/>
        </authorList>
    </citation>
    <scope>NUCLEOTIDE SEQUENCE</scope>
    <source>
        <strain evidence="2">LMG 32879</strain>
    </source>
</reference>
<keyword evidence="3" id="KW-1185">Reference proteome</keyword>
<feature type="domain" description="Fe/B12 periplasmic-binding" evidence="1">
    <location>
        <begin position="51"/>
        <end position="304"/>
    </location>
</feature>